<feature type="chain" id="PRO_5022063090" evidence="1">
    <location>
        <begin position="23"/>
        <end position="449"/>
    </location>
</feature>
<protein>
    <submittedName>
        <fullName evidence="2">Uncharacterized protein DUF1329</fullName>
    </submittedName>
</protein>
<dbReference type="EMBL" id="VLLN01000015">
    <property type="protein sequence ID" value="TWJ18722.1"/>
    <property type="molecule type" value="Genomic_DNA"/>
</dbReference>
<dbReference type="CDD" id="cd16329">
    <property type="entry name" value="LolA_like"/>
    <property type="match status" value="1"/>
</dbReference>
<dbReference type="OrthoDB" id="178023at2"/>
<evidence type="ECO:0000313" key="3">
    <source>
        <dbReference type="Proteomes" id="UP000319449"/>
    </source>
</evidence>
<feature type="signal peptide" evidence="1">
    <location>
        <begin position="1"/>
        <end position="22"/>
    </location>
</feature>
<gene>
    <name evidence="2" type="ORF">JN12_02542</name>
</gene>
<evidence type="ECO:0000313" key="2">
    <source>
        <dbReference type="EMBL" id="TWJ18722.1"/>
    </source>
</evidence>
<keyword evidence="1" id="KW-0732">Signal</keyword>
<dbReference type="Pfam" id="PF07044">
    <property type="entry name" value="DUF1329"/>
    <property type="match status" value="1"/>
</dbReference>
<comment type="caution">
    <text evidence="2">The sequence shown here is derived from an EMBL/GenBank/DDBJ whole genome shotgun (WGS) entry which is preliminary data.</text>
</comment>
<dbReference type="Gene3D" id="2.50.20.10">
    <property type="entry name" value="Lipoprotein localisation LolA/LolB/LppX"/>
    <property type="match status" value="1"/>
</dbReference>
<dbReference type="Proteomes" id="UP000319449">
    <property type="component" value="Unassembled WGS sequence"/>
</dbReference>
<keyword evidence="3" id="KW-1185">Reference proteome</keyword>
<dbReference type="InterPro" id="IPR010752">
    <property type="entry name" value="DUF1329"/>
</dbReference>
<name>A0A562VLL6_9BACT</name>
<dbReference type="AlphaFoldDB" id="A0A562VLL6"/>
<organism evidence="2 3">
    <name type="scientific">Geobacter argillaceus</name>
    <dbReference type="NCBI Taxonomy" id="345631"/>
    <lineage>
        <taxon>Bacteria</taxon>
        <taxon>Pseudomonadati</taxon>
        <taxon>Thermodesulfobacteriota</taxon>
        <taxon>Desulfuromonadia</taxon>
        <taxon>Geobacterales</taxon>
        <taxon>Geobacteraceae</taxon>
        <taxon>Geobacter</taxon>
    </lineage>
</organism>
<reference evidence="2 3" key="1">
    <citation type="submission" date="2019-07" db="EMBL/GenBank/DDBJ databases">
        <title>Genomic Encyclopedia of Archaeal and Bacterial Type Strains, Phase II (KMG-II): from individual species to whole genera.</title>
        <authorList>
            <person name="Goeker M."/>
        </authorList>
    </citation>
    <scope>NUCLEOTIDE SEQUENCE [LARGE SCALE GENOMIC DNA]</scope>
    <source>
        <strain evidence="2 3">ATCC BAA-1139</strain>
    </source>
</reference>
<dbReference type="RefSeq" id="WP_145023302.1">
    <property type="nucleotide sequence ID" value="NZ_VLLN01000015.1"/>
</dbReference>
<proteinExistence type="predicted"/>
<sequence length="449" mass="50588">MTFRKGLVTAGLLLGYAGVAIGAISADEAKKLGSTLTPIGAEKAGNKDGTIPEYTGGLTSAPVGFKKGSPLRPDPFAGEKPQFVIDQKSMGKYADKLTEGQKTLLKKYPSFRMDVYKTHRTVGFPKYILDNTVKQATTTKTANNGLTLVGAHAAYPFPIPKDGYEAMWNHIVRYNGVSLNHYPRSWVVNASGRPTMTYQLDELLDWPYWDPKKDKAELFFRLRDICTGPPRNTGEMLLVLDPLDMFGKGRRAWQYLPGQRRTKLAPDINFDTPNTQLNGATAYDEWCLFLGSMERFNFKLVGKKELYVPYNSYKLVYGSKADQLLTPKHINPDFVRWELHRVWVVEATLKPGKRHIYSKRTFYLDEDSWTALASDEYDGRGQLYRSAFMYMVQNYDANAPYSMTHGFYDFNSNVYTLDVNIAETGGVVYKSVLPDKQWGPDALAGSGVR</sequence>
<accession>A0A562VLL6</accession>
<evidence type="ECO:0000256" key="1">
    <source>
        <dbReference type="SAM" id="SignalP"/>
    </source>
</evidence>